<dbReference type="SUPFAM" id="SSF53098">
    <property type="entry name" value="Ribonuclease H-like"/>
    <property type="match status" value="1"/>
</dbReference>
<accession>A0A4Y2EJ04</accession>
<reference evidence="1 2" key="1">
    <citation type="journal article" date="2019" name="Sci. Rep.">
        <title>Orb-weaving spider Araneus ventricosus genome elucidates the spidroin gene catalogue.</title>
        <authorList>
            <person name="Kono N."/>
            <person name="Nakamura H."/>
            <person name="Ohtoshi R."/>
            <person name="Moran D.A.P."/>
            <person name="Shinohara A."/>
            <person name="Yoshida Y."/>
            <person name="Fujiwara M."/>
            <person name="Mori M."/>
            <person name="Tomita M."/>
            <person name="Arakawa K."/>
        </authorList>
    </citation>
    <scope>NUCLEOTIDE SEQUENCE [LARGE SCALE GENOMIC DNA]</scope>
</reference>
<evidence type="ECO:0000313" key="1">
    <source>
        <dbReference type="EMBL" id="GBM29142.1"/>
    </source>
</evidence>
<keyword evidence="2" id="KW-1185">Reference proteome</keyword>
<dbReference type="Proteomes" id="UP000499080">
    <property type="component" value="Unassembled WGS sequence"/>
</dbReference>
<dbReference type="Gene3D" id="3.30.420.10">
    <property type="entry name" value="Ribonuclease H-like superfamily/Ribonuclease H"/>
    <property type="match status" value="1"/>
</dbReference>
<dbReference type="InterPro" id="IPR012337">
    <property type="entry name" value="RNaseH-like_sf"/>
</dbReference>
<sequence length="138" mass="15605">METDISVQVVTTTTADPWSSSEIQKAQLEDPDTRTTALHLESDGMTERFYRKILNNLSLFVSKKQTDWGTRLALFLLAYRSAVHEVTGWTLSEMLFGRTPRLPCGILFGRLSDMPSSPNVYMNKFRGTFGSVHSLARQ</sequence>
<dbReference type="EMBL" id="BGPR01000628">
    <property type="protein sequence ID" value="GBM29142.1"/>
    <property type="molecule type" value="Genomic_DNA"/>
</dbReference>
<name>A0A4Y2EJ04_ARAVE</name>
<gene>
    <name evidence="1" type="ORF">AVEN_97422_1</name>
</gene>
<proteinExistence type="predicted"/>
<dbReference type="OrthoDB" id="6537797at2759"/>
<organism evidence="1 2">
    <name type="scientific">Araneus ventricosus</name>
    <name type="common">Orbweaver spider</name>
    <name type="synonym">Epeira ventricosa</name>
    <dbReference type="NCBI Taxonomy" id="182803"/>
    <lineage>
        <taxon>Eukaryota</taxon>
        <taxon>Metazoa</taxon>
        <taxon>Ecdysozoa</taxon>
        <taxon>Arthropoda</taxon>
        <taxon>Chelicerata</taxon>
        <taxon>Arachnida</taxon>
        <taxon>Araneae</taxon>
        <taxon>Araneomorphae</taxon>
        <taxon>Entelegynae</taxon>
        <taxon>Araneoidea</taxon>
        <taxon>Araneidae</taxon>
        <taxon>Araneus</taxon>
    </lineage>
</organism>
<dbReference type="GO" id="GO:0003676">
    <property type="term" value="F:nucleic acid binding"/>
    <property type="evidence" value="ECO:0007669"/>
    <property type="project" value="InterPro"/>
</dbReference>
<protein>
    <submittedName>
        <fullName evidence="1">Uncharacterized protein</fullName>
    </submittedName>
</protein>
<evidence type="ECO:0000313" key="2">
    <source>
        <dbReference type="Proteomes" id="UP000499080"/>
    </source>
</evidence>
<dbReference type="InterPro" id="IPR050951">
    <property type="entry name" value="Retrovirus_Pol_polyprotein"/>
</dbReference>
<comment type="caution">
    <text evidence="1">The sequence shown here is derived from an EMBL/GenBank/DDBJ whole genome shotgun (WGS) entry which is preliminary data.</text>
</comment>
<dbReference type="InterPro" id="IPR036397">
    <property type="entry name" value="RNaseH_sf"/>
</dbReference>
<dbReference type="PANTHER" id="PTHR37984">
    <property type="entry name" value="PROTEIN CBG26694"/>
    <property type="match status" value="1"/>
</dbReference>
<dbReference type="PANTHER" id="PTHR37984:SF15">
    <property type="entry name" value="INTEGRASE CATALYTIC DOMAIN-CONTAINING PROTEIN"/>
    <property type="match status" value="1"/>
</dbReference>
<dbReference type="AlphaFoldDB" id="A0A4Y2EJ04"/>